<dbReference type="InterPro" id="IPR058637">
    <property type="entry name" value="YknX-like_C"/>
</dbReference>
<evidence type="ECO:0000313" key="5">
    <source>
        <dbReference type="EMBL" id="MFC4349144.1"/>
    </source>
</evidence>
<comment type="caution">
    <text evidence="5">The sequence shown here is derived from an EMBL/GenBank/DDBJ whole genome shotgun (WGS) entry which is preliminary data.</text>
</comment>
<sequence length="401" mass="42652">MAAPRARTIMFTAMGALVLAFLIFAFRPEPLHVEAGAASRGPMQISITDDGRTRVKELYVVSAPIAGRVLRLEPEVGDRVVAGETLLATMLPSGPAFLDERRQKEAEAAVEAARAALELAQASVSKAEAEVDYAQAEIKRTETLVASNTASPAALDRAQLAFRTAAAQLDTAKSSVRMRRADVAVAEAALIGPDQADGAGGGVVQINAPISGAVLALSHESEGVVAVGTPLLELGDPQDIEIVADFLSHQAVQVKPGAHVMVEGWGGEPLSGHVRLVEPKGFTKFSALGIEEQRVNIIIDFDDASREQLGQLGHGFRVEPRIILWEGENVLQVPTSALFRKGESWAVFRIIDDTAVLTEVEVGRMNDREAEIMGGLTDGETVVLHPADVLEDGMSVTIHVQ</sequence>
<dbReference type="EMBL" id="JBHSCR010000014">
    <property type="protein sequence ID" value="MFC4349144.1"/>
    <property type="molecule type" value="Genomic_DNA"/>
</dbReference>
<evidence type="ECO:0000256" key="1">
    <source>
        <dbReference type="ARBA" id="ARBA00004196"/>
    </source>
</evidence>
<reference evidence="6" key="1">
    <citation type="journal article" date="2019" name="Int. J. Syst. Evol. Microbiol.">
        <title>The Global Catalogue of Microorganisms (GCM) 10K type strain sequencing project: providing services to taxonomists for standard genome sequencing and annotation.</title>
        <authorList>
            <consortium name="The Broad Institute Genomics Platform"/>
            <consortium name="The Broad Institute Genome Sequencing Center for Infectious Disease"/>
            <person name="Wu L."/>
            <person name="Ma J."/>
        </authorList>
    </citation>
    <scope>NUCLEOTIDE SEQUENCE [LARGE SCALE GENOMIC DNA]</scope>
    <source>
        <strain evidence="6">CGMCC 1.15304</strain>
    </source>
</reference>
<dbReference type="PANTHER" id="PTHR32347:SF29">
    <property type="entry name" value="UPF0194 MEMBRANE PROTEIN YBHG"/>
    <property type="match status" value="1"/>
</dbReference>
<keyword evidence="2 3" id="KW-0175">Coiled coil</keyword>
<dbReference type="InterPro" id="IPR050465">
    <property type="entry name" value="UPF0194_transport"/>
</dbReference>
<dbReference type="PANTHER" id="PTHR32347">
    <property type="entry name" value="EFFLUX SYSTEM COMPONENT YKNX-RELATED"/>
    <property type="match status" value="1"/>
</dbReference>
<proteinExistence type="predicted"/>
<dbReference type="InterPro" id="IPR030190">
    <property type="entry name" value="MacA_alpha-hairpin_sf"/>
</dbReference>
<dbReference type="Pfam" id="PF25989">
    <property type="entry name" value="YknX_C"/>
    <property type="match status" value="1"/>
</dbReference>
<dbReference type="Gene3D" id="2.40.420.20">
    <property type="match status" value="1"/>
</dbReference>
<evidence type="ECO:0000259" key="4">
    <source>
        <dbReference type="Pfam" id="PF25989"/>
    </source>
</evidence>
<dbReference type="SUPFAM" id="SSF111369">
    <property type="entry name" value="HlyD-like secretion proteins"/>
    <property type="match status" value="1"/>
</dbReference>
<evidence type="ECO:0000256" key="2">
    <source>
        <dbReference type="ARBA" id="ARBA00023054"/>
    </source>
</evidence>
<organism evidence="5 6">
    <name type="scientific">Kordiimonas lipolytica</name>
    <dbReference type="NCBI Taxonomy" id="1662421"/>
    <lineage>
        <taxon>Bacteria</taxon>
        <taxon>Pseudomonadati</taxon>
        <taxon>Pseudomonadota</taxon>
        <taxon>Alphaproteobacteria</taxon>
        <taxon>Kordiimonadales</taxon>
        <taxon>Kordiimonadaceae</taxon>
        <taxon>Kordiimonas</taxon>
    </lineage>
</organism>
<dbReference type="Proteomes" id="UP001595776">
    <property type="component" value="Unassembled WGS sequence"/>
</dbReference>
<gene>
    <name evidence="5" type="ORF">ACFO5Q_14915</name>
</gene>
<dbReference type="Gene3D" id="2.40.50.100">
    <property type="match status" value="1"/>
</dbReference>
<name>A0ABV8UF98_9PROT</name>
<protein>
    <submittedName>
        <fullName evidence="5">Efflux RND transporter periplasmic adaptor subunit</fullName>
    </submittedName>
</protein>
<feature type="domain" description="YknX-like C-terminal permuted SH3-like" evidence="4">
    <location>
        <begin position="330"/>
        <end position="398"/>
    </location>
</feature>
<dbReference type="RefSeq" id="WP_068143999.1">
    <property type="nucleotide sequence ID" value="NZ_JBHSCR010000014.1"/>
</dbReference>
<accession>A0ABV8UF98</accession>
<dbReference type="Gene3D" id="6.10.140.1990">
    <property type="match status" value="1"/>
</dbReference>
<keyword evidence="6" id="KW-1185">Reference proteome</keyword>
<feature type="coiled-coil region" evidence="3">
    <location>
        <begin position="103"/>
        <end position="144"/>
    </location>
</feature>
<evidence type="ECO:0000256" key="3">
    <source>
        <dbReference type="SAM" id="Coils"/>
    </source>
</evidence>
<evidence type="ECO:0000313" key="6">
    <source>
        <dbReference type="Proteomes" id="UP001595776"/>
    </source>
</evidence>
<comment type="subcellular location">
    <subcellularLocation>
        <location evidence="1">Cell envelope</location>
    </subcellularLocation>
</comment>